<keyword evidence="2" id="KW-1185">Reference proteome</keyword>
<reference evidence="1 2" key="1">
    <citation type="submission" date="2017-04" db="EMBL/GenBank/DDBJ databases">
        <authorList>
            <person name="Afonso C.L."/>
            <person name="Miller P.J."/>
            <person name="Scott M.A."/>
            <person name="Spackman E."/>
            <person name="Goraichik I."/>
            <person name="Dimitrov K.M."/>
            <person name="Suarez D.L."/>
            <person name="Swayne D.E."/>
        </authorList>
    </citation>
    <scope>NUCLEOTIDE SEQUENCE [LARGE SCALE GENOMIC DNA]</scope>
    <source>
        <strain evidence="1 2">DSM 43828</strain>
    </source>
</reference>
<gene>
    <name evidence="1" type="ORF">SAMN05661093_05982</name>
</gene>
<name>A0A1Y5XV87_KIBAR</name>
<dbReference type="EMBL" id="FWXV01000005">
    <property type="protein sequence ID" value="SMD18946.1"/>
    <property type="molecule type" value="Genomic_DNA"/>
</dbReference>
<evidence type="ECO:0000313" key="1">
    <source>
        <dbReference type="EMBL" id="SMD18946.1"/>
    </source>
</evidence>
<sequence length="91" mass="9421">MVFAVAGFVLIAIAIVQAIKREVEMKFVAGLASIEQVAASGLRDALRAAAALEFNGSKLNLEHLAALVNSGALTSLPARFPRSPHPATVGP</sequence>
<evidence type="ECO:0000313" key="2">
    <source>
        <dbReference type="Proteomes" id="UP000192674"/>
    </source>
</evidence>
<proteinExistence type="predicted"/>
<accession>A0A1Y5XV87</accession>
<organism evidence="1 2">
    <name type="scientific">Kibdelosporangium aridum</name>
    <dbReference type="NCBI Taxonomy" id="2030"/>
    <lineage>
        <taxon>Bacteria</taxon>
        <taxon>Bacillati</taxon>
        <taxon>Actinomycetota</taxon>
        <taxon>Actinomycetes</taxon>
        <taxon>Pseudonocardiales</taxon>
        <taxon>Pseudonocardiaceae</taxon>
        <taxon>Kibdelosporangium</taxon>
    </lineage>
</organism>
<dbReference type="AlphaFoldDB" id="A0A1Y5XV87"/>
<protein>
    <submittedName>
        <fullName evidence="1">Uncharacterized protein</fullName>
    </submittedName>
</protein>
<dbReference type="Proteomes" id="UP000192674">
    <property type="component" value="Unassembled WGS sequence"/>
</dbReference>